<name>A0A926NCA9_9BACL</name>
<sequence length="242" mass="27273">MHLSVQNISFAYGTTTIMKNLSLEVTDGQFVSIIAPSGSGKSTLFYLIGGLLQPQSGQILLESQSIVGKRGQVSYMPQSPSLLPWRTVQQNVQIAYEIRKKKPALSEIHQLLERAGLAEVAHHYPHQLSGGMQQRVAFIRTLAEDKPILCLDEPFGALDALTRTKMQNWLQLILKEEKRTVLFITHSIEEAILLSDRIYVCHASPLQVSHVFHVSIPMNERQKKHQATGWRELTQKIEEALI</sequence>
<dbReference type="Pfam" id="PF00005">
    <property type="entry name" value="ABC_tran"/>
    <property type="match status" value="1"/>
</dbReference>
<dbReference type="EMBL" id="JACXAH010000002">
    <property type="protein sequence ID" value="MBD1370788.1"/>
    <property type="molecule type" value="Genomic_DNA"/>
</dbReference>
<evidence type="ECO:0000256" key="2">
    <source>
        <dbReference type="ARBA" id="ARBA00022741"/>
    </source>
</evidence>
<organism evidence="5 6">
    <name type="scientific">Polycladospora coralii</name>
    <dbReference type="NCBI Taxonomy" id="2771432"/>
    <lineage>
        <taxon>Bacteria</taxon>
        <taxon>Bacillati</taxon>
        <taxon>Bacillota</taxon>
        <taxon>Bacilli</taxon>
        <taxon>Bacillales</taxon>
        <taxon>Thermoactinomycetaceae</taxon>
        <taxon>Polycladospora</taxon>
    </lineage>
</organism>
<dbReference type="InterPro" id="IPR017871">
    <property type="entry name" value="ABC_transporter-like_CS"/>
</dbReference>
<gene>
    <name evidence="5" type="ORF">IC620_00240</name>
</gene>
<dbReference type="AlphaFoldDB" id="A0A926NCA9"/>
<dbReference type="Proteomes" id="UP000661691">
    <property type="component" value="Unassembled WGS sequence"/>
</dbReference>
<protein>
    <submittedName>
        <fullName evidence="5">ABC transporter ATP-binding protein</fullName>
    </submittedName>
</protein>
<dbReference type="GO" id="GO:0005524">
    <property type="term" value="F:ATP binding"/>
    <property type="evidence" value="ECO:0007669"/>
    <property type="project" value="UniProtKB-KW"/>
</dbReference>
<dbReference type="SMART" id="SM00382">
    <property type="entry name" value="AAA"/>
    <property type="match status" value="1"/>
</dbReference>
<feature type="domain" description="ABC transporter" evidence="4">
    <location>
        <begin position="3"/>
        <end position="228"/>
    </location>
</feature>
<accession>A0A926NCA9</accession>
<keyword evidence="3 5" id="KW-0067">ATP-binding</keyword>
<dbReference type="SUPFAM" id="SSF52540">
    <property type="entry name" value="P-loop containing nucleoside triphosphate hydrolases"/>
    <property type="match status" value="1"/>
</dbReference>
<evidence type="ECO:0000313" key="6">
    <source>
        <dbReference type="Proteomes" id="UP000661691"/>
    </source>
</evidence>
<dbReference type="RefSeq" id="WP_191139300.1">
    <property type="nucleotide sequence ID" value="NZ_JACXAG020000002.1"/>
</dbReference>
<evidence type="ECO:0000256" key="3">
    <source>
        <dbReference type="ARBA" id="ARBA00022840"/>
    </source>
</evidence>
<dbReference type="CDD" id="cd03293">
    <property type="entry name" value="ABC_NrtD_SsuB_transporters"/>
    <property type="match status" value="1"/>
</dbReference>
<dbReference type="PANTHER" id="PTHR42788:SF2">
    <property type="entry name" value="ABC TRANSPORTER ATP-BINDING PROTEIN"/>
    <property type="match status" value="1"/>
</dbReference>
<keyword evidence="1" id="KW-0813">Transport</keyword>
<keyword evidence="6" id="KW-1185">Reference proteome</keyword>
<dbReference type="InterPro" id="IPR003439">
    <property type="entry name" value="ABC_transporter-like_ATP-bd"/>
</dbReference>
<dbReference type="PANTHER" id="PTHR42788">
    <property type="entry name" value="TAURINE IMPORT ATP-BINDING PROTEIN-RELATED"/>
    <property type="match status" value="1"/>
</dbReference>
<evidence type="ECO:0000313" key="5">
    <source>
        <dbReference type="EMBL" id="MBD1370788.1"/>
    </source>
</evidence>
<proteinExistence type="predicted"/>
<dbReference type="PROSITE" id="PS50893">
    <property type="entry name" value="ABC_TRANSPORTER_2"/>
    <property type="match status" value="1"/>
</dbReference>
<dbReference type="InterPro" id="IPR027417">
    <property type="entry name" value="P-loop_NTPase"/>
</dbReference>
<dbReference type="Gene3D" id="3.40.50.300">
    <property type="entry name" value="P-loop containing nucleotide triphosphate hydrolases"/>
    <property type="match status" value="1"/>
</dbReference>
<dbReference type="InterPro" id="IPR003593">
    <property type="entry name" value="AAA+_ATPase"/>
</dbReference>
<dbReference type="PROSITE" id="PS00211">
    <property type="entry name" value="ABC_TRANSPORTER_1"/>
    <property type="match status" value="1"/>
</dbReference>
<reference evidence="5" key="1">
    <citation type="submission" date="2020-09" db="EMBL/GenBank/DDBJ databases">
        <title>A novel bacterium of genus Hazenella, isolated from South China Sea.</title>
        <authorList>
            <person name="Huang H."/>
            <person name="Mo K."/>
            <person name="Hu Y."/>
        </authorList>
    </citation>
    <scope>NUCLEOTIDE SEQUENCE</scope>
    <source>
        <strain evidence="5">IB182357</strain>
    </source>
</reference>
<evidence type="ECO:0000256" key="1">
    <source>
        <dbReference type="ARBA" id="ARBA00022448"/>
    </source>
</evidence>
<dbReference type="GO" id="GO:0016887">
    <property type="term" value="F:ATP hydrolysis activity"/>
    <property type="evidence" value="ECO:0007669"/>
    <property type="project" value="InterPro"/>
</dbReference>
<dbReference type="InterPro" id="IPR050166">
    <property type="entry name" value="ABC_transporter_ATP-bind"/>
</dbReference>
<comment type="caution">
    <text evidence="5">The sequence shown here is derived from an EMBL/GenBank/DDBJ whole genome shotgun (WGS) entry which is preliminary data.</text>
</comment>
<keyword evidence="2" id="KW-0547">Nucleotide-binding</keyword>
<evidence type="ECO:0000259" key="4">
    <source>
        <dbReference type="PROSITE" id="PS50893"/>
    </source>
</evidence>